<evidence type="ECO:0000256" key="1">
    <source>
        <dbReference type="SAM" id="Phobius"/>
    </source>
</evidence>
<dbReference type="OrthoDB" id="5233at2"/>
<keyword evidence="1" id="KW-0812">Transmembrane</keyword>
<accession>A0A401FPW3</accession>
<protein>
    <recommendedName>
        <fullName evidence="4">DUF2628 domain-containing protein</fullName>
    </recommendedName>
</protein>
<evidence type="ECO:0008006" key="4">
    <source>
        <dbReference type="Google" id="ProtNLM"/>
    </source>
</evidence>
<dbReference type="EMBL" id="BEXA01000009">
    <property type="protein sequence ID" value="GAY74318.1"/>
    <property type="molecule type" value="Genomic_DNA"/>
</dbReference>
<keyword evidence="1" id="KW-0472">Membrane</keyword>
<dbReference type="RefSeq" id="WP_125008975.1">
    <property type="nucleotide sequence ID" value="NZ_BEXA01000009.1"/>
</dbReference>
<evidence type="ECO:0000313" key="3">
    <source>
        <dbReference type="Proteomes" id="UP000286974"/>
    </source>
</evidence>
<evidence type="ECO:0000313" key="2">
    <source>
        <dbReference type="EMBL" id="GAY74318.1"/>
    </source>
</evidence>
<sequence>MKILVQHPLTKKIKTVPFGYSWTFLLFNWFVPLFRKDWLTAFGLLLANLAVTYLSGADGNFGLVAMYAVYAGFYNKDYAKRLLKRGYQPVDEVSQKVLEQFELGGNK</sequence>
<gene>
    <name evidence="2" type="ORF">NBRC111893_2464</name>
</gene>
<feature type="transmembrane region" description="Helical" evidence="1">
    <location>
        <begin position="12"/>
        <end position="31"/>
    </location>
</feature>
<keyword evidence="3" id="KW-1185">Reference proteome</keyword>
<feature type="transmembrane region" description="Helical" evidence="1">
    <location>
        <begin position="51"/>
        <end position="74"/>
    </location>
</feature>
<reference evidence="2 3" key="1">
    <citation type="submission" date="2017-11" db="EMBL/GenBank/DDBJ databases">
        <title>Draft Genome Sequence of Lactobacillus curieae NBRC 111893 isolated from Koso, a Japanese sugar-Vegetable Fermented Beverage.</title>
        <authorList>
            <person name="Chiou T.Y."/>
            <person name="Oshima K."/>
            <person name="Suda W."/>
            <person name="Hattori M."/>
            <person name="Takahashi T."/>
        </authorList>
    </citation>
    <scope>NUCLEOTIDE SEQUENCE [LARGE SCALE GENOMIC DNA]</scope>
    <source>
        <strain evidence="2 3">NBRC111893</strain>
    </source>
</reference>
<name>A0A401FPW3_9LACO</name>
<dbReference type="Proteomes" id="UP000286974">
    <property type="component" value="Unassembled WGS sequence"/>
</dbReference>
<dbReference type="AlphaFoldDB" id="A0A401FPW3"/>
<comment type="caution">
    <text evidence="2">The sequence shown here is derived from an EMBL/GenBank/DDBJ whole genome shotgun (WGS) entry which is preliminary data.</text>
</comment>
<organism evidence="2 3">
    <name type="scientific">Lentilactobacillus kosonis</name>
    <dbReference type="NCBI Taxonomy" id="2810561"/>
    <lineage>
        <taxon>Bacteria</taxon>
        <taxon>Bacillati</taxon>
        <taxon>Bacillota</taxon>
        <taxon>Bacilli</taxon>
        <taxon>Lactobacillales</taxon>
        <taxon>Lactobacillaceae</taxon>
        <taxon>Lentilactobacillus</taxon>
    </lineage>
</organism>
<proteinExistence type="predicted"/>
<keyword evidence="1" id="KW-1133">Transmembrane helix</keyword>